<comment type="caution">
    <text evidence="1">The sequence shown here is derived from an EMBL/GenBank/DDBJ whole genome shotgun (WGS) entry which is preliminary data.</text>
</comment>
<keyword evidence="2" id="KW-1185">Reference proteome</keyword>
<proteinExistence type="predicted"/>
<dbReference type="EMBL" id="BQKI01000098">
    <property type="protein sequence ID" value="GJN39746.1"/>
    <property type="molecule type" value="Genomic_DNA"/>
</dbReference>
<name>A0AAV5FXM7_ELECO</name>
<dbReference type="Proteomes" id="UP001054889">
    <property type="component" value="Unassembled WGS sequence"/>
</dbReference>
<reference evidence="1" key="1">
    <citation type="journal article" date="2018" name="DNA Res.">
        <title>Multiple hybrid de novo genome assembly of finger millet, an orphan allotetraploid crop.</title>
        <authorList>
            <person name="Hatakeyama M."/>
            <person name="Aluri S."/>
            <person name="Balachadran M.T."/>
            <person name="Sivarajan S.R."/>
            <person name="Patrignani A."/>
            <person name="Gruter S."/>
            <person name="Poveda L."/>
            <person name="Shimizu-Inatsugi R."/>
            <person name="Baeten J."/>
            <person name="Francoijs K.J."/>
            <person name="Nataraja K.N."/>
            <person name="Reddy Y.A.N."/>
            <person name="Phadnis S."/>
            <person name="Ravikumar R.L."/>
            <person name="Schlapbach R."/>
            <person name="Sreeman S.M."/>
            <person name="Shimizu K.K."/>
        </authorList>
    </citation>
    <scope>NUCLEOTIDE SEQUENCE</scope>
</reference>
<sequence>MGSATQAPGPVALDLAQIWPLAGRPRPVHEAMARALPSSSIAEAMARPRLKRHQPPGSSAVHDACVLARMRSAPARNSALPGPRDACSYATQPPGLRERARVDFHAWPTVPASSSHEDSAV</sequence>
<evidence type="ECO:0000313" key="1">
    <source>
        <dbReference type="EMBL" id="GJN39746.1"/>
    </source>
</evidence>
<protein>
    <submittedName>
        <fullName evidence="1">Uncharacterized protein</fullName>
    </submittedName>
</protein>
<organism evidence="1 2">
    <name type="scientific">Eleusine coracana subsp. coracana</name>
    <dbReference type="NCBI Taxonomy" id="191504"/>
    <lineage>
        <taxon>Eukaryota</taxon>
        <taxon>Viridiplantae</taxon>
        <taxon>Streptophyta</taxon>
        <taxon>Embryophyta</taxon>
        <taxon>Tracheophyta</taxon>
        <taxon>Spermatophyta</taxon>
        <taxon>Magnoliopsida</taxon>
        <taxon>Liliopsida</taxon>
        <taxon>Poales</taxon>
        <taxon>Poaceae</taxon>
        <taxon>PACMAD clade</taxon>
        <taxon>Chloridoideae</taxon>
        <taxon>Cynodonteae</taxon>
        <taxon>Eleusininae</taxon>
        <taxon>Eleusine</taxon>
    </lineage>
</organism>
<reference evidence="1" key="2">
    <citation type="submission" date="2021-12" db="EMBL/GenBank/DDBJ databases">
        <title>Resequencing data analysis of finger millet.</title>
        <authorList>
            <person name="Hatakeyama M."/>
            <person name="Aluri S."/>
            <person name="Balachadran M.T."/>
            <person name="Sivarajan S.R."/>
            <person name="Poveda L."/>
            <person name="Shimizu-Inatsugi R."/>
            <person name="Schlapbach R."/>
            <person name="Sreeman S.M."/>
            <person name="Shimizu K.K."/>
        </authorList>
    </citation>
    <scope>NUCLEOTIDE SEQUENCE</scope>
</reference>
<accession>A0AAV5FXM7</accession>
<evidence type="ECO:0000313" key="2">
    <source>
        <dbReference type="Proteomes" id="UP001054889"/>
    </source>
</evidence>
<gene>
    <name evidence="1" type="primary">gb28883</name>
    <name evidence="1" type="ORF">PR202_gb28883</name>
</gene>
<dbReference type="AlphaFoldDB" id="A0AAV5FXM7"/>